<organism evidence="2 3">
    <name type="scientific">Collinsella intestinalis</name>
    <dbReference type="NCBI Taxonomy" id="147207"/>
    <lineage>
        <taxon>Bacteria</taxon>
        <taxon>Bacillati</taxon>
        <taxon>Actinomycetota</taxon>
        <taxon>Coriobacteriia</taxon>
        <taxon>Coriobacteriales</taxon>
        <taxon>Coriobacteriaceae</taxon>
        <taxon>Collinsella</taxon>
    </lineage>
</organism>
<dbReference type="RefSeq" id="WP_118271832.1">
    <property type="nucleotide sequence ID" value="NZ_QSJI01000003.1"/>
</dbReference>
<gene>
    <name evidence="2" type="ORF">DW787_04600</name>
</gene>
<dbReference type="Proteomes" id="UP000286050">
    <property type="component" value="Unassembled WGS sequence"/>
</dbReference>
<accession>A0A414FWX2</accession>
<dbReference type="GO" id="GO:0003723">
    <property type="term" value="F:RNA binding"/>
    <property type="evidence" value="ECO:0007669"/>
    <property type="project" value="InterPro"/>
</dbReference>
<dbReference type="Pfam" id="PF03483">
    <property type="entry name" value="B3_4"/>
    <property type="match status" value="1"/>
</dbReference>
<dbReference type="InterPro" id="IPR020825">
    <property type="entry name" value="Phe-tRNA_synthase-like_B3/B4"/>
</dbReference>
<dbReference type="PANTHER" id="PTHR39209">
    <property type="match status" value="1"/>
</dbReference>
<dbReference type="SUPFAM" id="SSF56037">
    <property type="entry name" value="PheT/TilS domain"/>
    <property type="match status" value="1"/>
</dbReference>
<feature type="domain" description="B3/B4 tRNA-binding" evidence="1">
    <location>
        <begin position="68"/>
        <end position="222"/>
    </location>
</feature>
<evidence type="ECO:0000313" key="2">
    <source>
        <dbReference type="EMBL" id="RHD55970.1"/>
    </source>
</evidence>
<dbReference type="AlphaFoldDB" id="A0A414FWX2"/>
<dbReference type="PANTHER" id="PTHR39209:SF2">
    <property type="entry name" value="CYTOPLASMIC PROTEIN"/>
    <property type="match status" value="1"/>
</dbReference>
<dbReference type="Gene3D" id="3.50.40.10">
    <property type="entry name" value="Phenylalanyl-trna Synthetase, Chain B, domain 3"/>
    <property type="match status" value="1"/>
</dbReference>
<reference evidence="2 3" key="1">
    <citation type="submission" date="2018-08" db="EMBL/GenBank/DDBJ databases">
        <title>A genome reference for cultivated species of the human gut microbiota.</title>
        <authorList>
            <person name="Zou Y."/>
            <person name="Xue W."/>
            <person name="Luo G."/>
        </authorList>
    </citation>
    <scope>NUCLEOTIDE SEQUENCE [LARGE SCALE GENOMIC DNA]</scope>
    <source>
        <strain evidence="2 3">AM30-5LB</strain>
    </source>
</reference>
<protein>
    <recommendedName>
        <fullName evidence="1">B3/B4 tRNA-binding domain-containing protein</fullName>
    </recommendedName>
</protein>
<sequence length="242" mass="26466">MKKFVTEDSFWQLFPGASLGVIVARGMKPANEISPEDAQAIEQLLARANALAEKHLESPTLSENAPVRAWRQAYQQFKTKRGARCSIENLLKRVLKGNPVGSISPSVDLYNAISLKYALPLGGEDLDAFEGDLRLRITEGGDAFTPLGEGAENDPTLPGELAYVDDAGAVCRCWNWRDGVRTALTDNTGNAFLIVECVDPERIEDCRAATEELAQLVEQHLGATIAVVELITHDHREAIIEP</sequence>
<comment type="caution">
    <text evidence="2">The sequence shown here is derived from an EMBL/GenBank/DDBJ whole genome shotgun (WGS) entry which is preliminary data.</text>
</comment>
<evidence type="ECO:0000259" key="1">
    <source>
        <dbReference type="SMART" id="SM00873"/>
    </source>
</evidence>
<dbReference type="SMART" id="SM00873">
    <property type="entry name" value="B3_4"/>
    <property type="match status" value="1"/>
</dbReference>
<dbReference type="EMBL" id="QSJI01000003">
    <property type="protein sequence ID" value="RHD55970.1"/>
    <property type="molecule type" value="Genomic_DNA"/>
</dbReference>
<dbReference type="InterPro" id="IPR005146">
    <property type="entry name" value="B3/B4_tRNA-bd"/>
</dbReference>
<dbReference type="GO" id="GO:0004826">
    <property type="term" value="F:phenylalanine-tRNA ligase activity"/>
    <property type="evidence" value="ECO:0007669"/>
    <property type="project" value="InterPro"/>
</dbReference>
<proteinExistence type="predicted"/>
<evidence type="ECO:0000313" key="3">
    <source>
        <dbReference type="Proteomes" id="UP000286050"/>
    </source>
</evidence>
<name>A0A414FWX2_9ACTN</name>